<dbReference type="EMBL" id="QYYA01000003">
    <property type="protein sequence ID" value="RJG17267.1"/>
    <property type="molecule type" value="Genomic_DNA"/>
</dbReference>
<accession>A0A418XWR7</accession>
<dbReference type="OrthoDB" id="8320584at2"/>
<dbReference type="AlphaFoldDB" id="A0A418XWR7"/>
<comment type="caution">
    <text evidence="3">The sequence shown here is derived from an EMBL/GenBank/DDBJ whole genome shotgun (WGS) entry which is preliminary data.</text>
</comment>
<evidence type="ECO:0000256" key="1">
    <source>
        <dbReference type="SAM" id="SignalP"/>
    </source>
</evidence>
<dbReference type="Pfam" id="PF11924">
    <property type="entry name" value="IAT_beta"/>
    <property type="match status" value="1"/>
</dbReference>
<keyword evidence="1" id="KW-0732">Signal</keyword>
<dbReference type="Proteomes" id="UP000283734">
    <property type="component" value="Unassembled WGS sequence"/>
</dbReference>
<dbReference type="InterPro" id="IPR024519">
    <property type="entry name" value="IAT_beta"/>
</dbReference>
<evidence type="ECO:0000313" key="3">
    <source>
        <dbReference type="EMBL" id="RJG17267.1"/>
    </source>
</evidence>
<feature type="signal peptide" evidence="1">
    <location>
        <begin position="1"/>
        <end position="22"/>
    </location>
</feature>
<organism evidence="3 4">
    <name type="scientific">Alcanivorax profundi</name>
    <dbReference type="NCBI Taxonomy" id="2338368"/>
    <lineage>
        <taxon>Bacteria</taxon>
        <taxon>Pseudomonadati</taxon>
        <taxon>Pseudomonadota</taxon>
        <taxon>Gammaproteobacteria</taxon>
        <taxon>Oceanospirillales</taxon>
        <taxon>Alcanivoracaceae</taxon>
        <taxon>Alcanivorax</taxon>
    </lineage>
</organism>
<feature type="chain" id="PRO_5019290887" description="Inverse autotransporter beta-domain domain-containing protein" evidence="1">
    <location>
        <begin position="23"/>
        <end position="544"/>
    </location>
</feature>
<keyword evidence="4" id="KW-1185">Reference proteome</keyword>
<reference evidence="3 4" key="1">
    <citation type="submission" date="2018-09" db="EMBL/GenBank/DDBJ databases">
        <title>Alcanivorax profundi sp. nov., isolated from 1000 m-depth seawater of the Mariana Trench.</title>
        <authorList>
            <person name="Liu J."/>
        </authorList>
    </citation>
    <scope>NUCLEOTIDE SEQUENCE [LARGE SCALE GENOMIC DNA]</scope>
    <source>
        <strain evidence="3 4">MTEO17</strain>
    </source>
</reference>
<evidence type="ECO:0000313" key="4">
    <source>
        <dbReference type="Proteomes" id="UP000283734"/>
    </source>
</evidence>
<proteinExistence type="predicted"/>
<dbReference type="InterPro" id="IPR038177">
    <property type="entry name" value="IAT_beta_sf"/>
</dbReference>
<gene>
    <name evidence="3" type="ORF">D4A39_11070</name>
</gene>
<feature type="domain" description="Inverse autotransporter beta-domain" evidence="2">
    <location>
        <begin position="42"/>
        <end position="189"/>
    </location>
</feature>
<name>A0A418XWR7_9GAMM</name>
<evidence type="ECO:0000259" key="2">
    <source>
        <dbReference type="Pfam" id="PF11924"/>
    </source>
</evidence>
<sequence length="544" mass="58436">MNRFLICILPATVLTLTTTASAQTPVTQNKWSPRIGVEGKPGTDRSLGEADLFFPVWQNNDTLLFANLRGRFDNQDSLEGNAGLGLRHMLDTGWNLGGYGYFDRRRTPGDNHFNQATFGVEALSLNWDVRANGYIPVGTTEHEADSASVTQFTGTGFTYRAGEERSMSGFDAEIGWRLPLFKRDAAHQLRLYAGGYRFTDSKAETIEGPRTRLDMNFNDIPFLGQGARLSLGLEHQHDDPRGSQTFGLVRLSIPLGGPERGSRQPTPMERRMTDPVIRDVDVVSQAGAYGRTEHITETAEGKRITVLDSTSISNGTDLATAINAAGANTAVILNGDYTDINQLAVLQDGQDILGKSTLLAKTPSGKIVNLTTPSASITGEGENGSGGPNRFFEMANNSSLVGVQASISRSGSVVIAQMDNVSNVQIHDNVLHSQVSASTAALFLIKNSHHISIRNNNATVVANGSTGQALAFTDNNSYIDFSDNTLFLSGTILTTDIHTYLLAGGVTITNLSGTGNTANIARCYIVSTYTITGAIETNGTDMCP</sequence>
<protein>
    <recommendedName>
        <fullName evidence="2">Inverse autotransporter beta-domain domain-containing protein</fullName>
    </recommendedName>
</protein>
<dbReference type="Gene3D" id="2.40.160.160">
    <property type="entry name" value="Inverse autotransporter, beta-domain"/>
    <property type="match status" value="1"/>
</dbReference>
<dbReference type="RefSeq" id="WP_119918117.1">
    <property type="nucleotide sequence ID" value="NZ_QYYA01000003.1"/>
</dbReference>